<keyword evidence="2" id="KW-0808">Transferase</keyword>
<keyword evidence="1" id="KW-0328">Glycosyltransferase</keyword>
<dbReference type="PANTHER" id="PTHR34136:SF1">
    <property type="entry name" value="UDP-N-ACETYL-D-MANNOSAMINURONIC ACID TRANSFERASE"/>
    <property type="match status" value="1"/>
</dbReference>
<evidence type="ECO:0000256" key="2">
    <source>
        <dbReference type="ARBA" id="ARBA00022679"/>
    </source>
</evidence>
<evidence type="ECO:0000313" key="4">
    <source>
        <dbReference type="EMBL" id="MEJ2862403.1"/>
    </source>
</evidence>
<name>A0ABU8M7J6_9PSEU</name>
<keyword evidence="3" id="KW-0812">Transmembrane</keyword>
<sequence>MNKIIEDSDVSTIIPAPRSASRVETQLQGRIEGSQAQAYHHLLDINLQVFESEADAAEKILARAAKRARGTSVYTCNVDHVMLMNTDQRFRDAYESADVVTIDGAPLALLSKWTGTSNASRVTGVDLTVAMIALAAKRGLRVALVGGAEGRATRAAANLRSRFPGLPEMFVDSPRMGFEHGDSEDDRLVAALQAYRPDVVVVCLGAPKQELWIARHRADLPGATLVGAGATIDFLSGYQSRAPQFFQKTGTEAAYRLCTDFRRLWRRYLVRDTRFLLMFVTILLVHGAATLGVPVHSKAHRLDRCARGCAANQRTCHSGPTAHGTVSALRTRQRIGA</sequence>
<dbReference type="InterPro" id="IPR004629">
    <property type="entry name" value="WecG_TagA_CpsF"/>
</dbReference>
<reference evidence="4 5" key="1">
    <citation type="submission" date="2024-03" db="EMBL/GenBank/DDBJ databases">
        <title>Actinomycetospora sp. OC33-EN07, a novel actinomycete isolated from wild orchid (Aerides multiflora).</title>
        <authorList>
            <person name="Suriyachadkun C."/>
        </authorList>
    </citation>
    <scope>NUCLEOTIDE SEQUENCE [LARGE SCALE GENOMIC DNA]</scope>
    <source>
        <strain evidence="4 5">OC33-EN07</strain>
    </source>
</reference>
<dbReference type="Proteomes" id="UP001369736">
    <property type="component" value="Unassembled WGS sequence"/>
</dbReference>
<dbReference type="CDD" id="cd06533">
    <property type="entry name" value="Glyco_transf_WecG_TagA"/>
    <property type="match status" value="1"/>
</dbReference>
<evidence type="ECO:0000256" key="1">
    <source>
        <dbReference type="ARBA" id="ARBA00022676"/>
    </source>
</evidence>
<dbReference type="PANTHER" id="PTHR34136">
    <property type="match status" value="1"/>
</dbReference>
<feature type="transmembrane region" description="Helical" evidence="3">
    <location>
        <begin position="275"/>
        <end position="295"/>
    </location>
</feature>
<organism evidence="4 5">
    <name type="scientific">Actinomycetospora flava</name>
    <dbReference type="NCBI Taxonomy" id="3129232"/>
    <lineage>
        <taxon>Bacteria</taxon>
        <taxon>Bacillati</taxon>
        <taxon>Actinomycetota</taxon>
        <taxon>Actinomycetes</taxon>
        <taxon>Pseudonocardiales</taxon>
        <taxon>Pseudonocardiaceae</taxon>
        <taxon>Actinomycetospora</taxon>
    </lineage>
</organism>
<evidence type="ECO:0000256" key="3">
    <source>
        <dbReference type="SAM" id="Phobius"/>
    </source>
</evidence>
<dbReference type="NCBIfam" id="TIGR00696">
    <property type="entry name" value="wecG_tagA_cpsF"/>
    <property type="match status" value="1"/>
</dbReference>
<keyword evidence="5" id="KW-1185">Reference proteome</keyword>
<keyword evidence="3" id="KW-0472">Membrane</keyword>
<dbReference type="Pfam" id="PF03808">
    <property type="entry name" value="Glyco_tran_WecG"/>
    <property type="match status" value="1"/>
</dbReference>
<protein>
    <submittedName>
        <fullName evidence="4">WecB/TagA/CpsF family glycosyltransferase</fullName>
    </submittedName>
</protein>
<comment type="caution">
    <text evidence="4">The sequence shown here is derived from an EMBL/GenBank/DDBJ whole genome shotgun (WGS) entry which is preliminary data.</text>
</comment>
<proteinExistence type="predicted"/>
<evidence type="ECO:0000313" key="5">
    <source>
        <dbReference type="Proteomes" id="UP001369736"/>
    </source>
</evidence>
<accession>A0ABU8M7J6</accession>
<dbReference type="RefSeq" id="WP_337703777.1">
    <property type="nucleotide sequence ID" value="NZ_JBBEGM010000005.1"/>
</dbReference>
<keyword evidence="3" id="KW-1133">Transmembrane helix</keyword>
<dbReference type="EMBL" id="JBBEGM010000005">
    <property type="protein sequence ID" value="MEJ2862403.1"/>
    <property type="molecule type" value="Genomic_DNA"/>
</dbReference>
<gene>
    <name evidence="4" type="ORF">WCD58_14625</name>
</gene>